<gene>
    <name evidence="1" type="ORF">T01_5056</name>
</gene>
<comment type="caution">
    <text evidence="1">The sequence shown here is derived from an EMBL/GenBank/DDBJ whole genome shotgun (WGS) entry which is preliminary data.</text>
</comment>
<dbReference type="Proteomes" id="UP000054776">
    <property type="component" value="Unassembled WGS sequence"/>
</dbReference>
<evidence type="ECO:0000313" key="1">
    <source>
        <dbReference type="EMBL" id="KRY26503.1"/>
    </source>
</evidence>
<keyword evidence="2" id="KW-1185">Reference proteome</keyword>
<sequence length="375" mass="42343">MVVRWAGRPYTTLKALWDERIQQWIDDGMGAGGYRWPNDKCKDCRGGLQHENGGLTGVGRAYRYNRVTDGVMMDWERVGIDVRITGVRIVKGVHNTSGGWSRRKVHQWEVMLDGRGGPYTTPKVLWDEWTTGVQKLMGDGLGDNGGNLVINYITQNRGTTGVRRAYRYYRVTDGVVRRYIIENECWMGGQVIYHSECMVGCVVNGYITIDGWWTRGQRVLMTEGLVQGLAMGFTTLGKWWLGGGRNGGLTGVWRACRYYGVTNGVVRRYIIENECWMGGQVIYHSECMVGCVVNGYITIDGWWTRGQRVLMTEGLVQGLAMGFTTLGKWWLGGGRNRGWAAVWRACRYYGVTDGVARRYIIKMNVGWAGGPYTTL</sequence>
<dbReference type="EMBL" id="JYDH01000409">
    <property type="protein sequence ID" value="KRY26503.1"/>
    <property type="molecule type" value="Genomic_DNA"/>
</dbReference>
<evidence type="ECO:0000313" key="2">
    <source>
        <dbReference type="Proteomes" id="UP000054776"/>
    </source>
</evidence>
<dbReference type="InParanoid" id="A0A0V1ANX7"/>
<dbReference type="OrthoDB" id="5926159at2759"/>
<dbReference type="AlphaFoldDB" id="A0A0V1ANX7"/>
<accession>A0A0V1ANX7</accession>
<organism evidence="1 2">
    <name type="scientific">Trichinella spiralis</name>
    <name type="common">Trichina worm</name>
    <dbReference type="NCBI Taxonomy" id="6334"/>
    <lineage>
        <taxon>Eukaryota</taxon>
        <taxon>Metazoa</taxon>
        <taxon>Ecdysozoa</taxon>
        <taxon>Nematoda</taxon>
        <taxon>Enoplea</taxon>
        <taxon>Dorylaimia</taxon>
        <taxon>Trichinellida</taxon>
        <taxon>Trichinellidae</taxon>
        <taxon>Trichinella</taxon>
    </lineage>
</organism>
<name>A0A0V1ANX7_TRISP</name>
<protein>
    <submittedName>
        <fullName evidence="1">Uncharacterized protein</fullName>
    </submittedName>
</protein>
<reference evidence="1 2" key="1">
    <citation type="submission" date="2015-01" db="EMBL/GenBank/DDBJ databases">
        <title>Evolution of Trichinella species and genotypes.</title>
        <authorList>
            <person name="Korhonen P.K."/>
            <person name="Edoardo P."/>
            <person name="Giuseppe L.R."/>
            <person name="Gasser R.B."/>
        </authorList>
    </citation>
    <scope>NUCLEOTIDE SEQUENCE [LARGE SCALE GENOMIC DNA]</scope>
    <source>
        <strain evidence="1">ISS3</strain>
    </source>
</reference>
<proteinExistence type="predicted"/>